<dbReference type="Proteomes" id="UP000319852">
    <property type="component" value="Chromosome"/>
</dbReference>
<gene>
    <name evidence="3" type="ORF">HG15A2_34650</name>
</gene>
<proteinExistence type="predicted"/>
<dbReference type="RefSeq" id="WP_218932022.1">
    <property type="nucleotide sequence ID" value="NZ_CP036263.1"/>
</dbReference>
<feature type="chain" id="PRO_5022120554" evidence="2">
    <location>
        <begin position="36"/>
        <end position="234"/>
    </location>
</feature>
<protein>
    <submittedName>
        <fullName evidence="3">Uncharacterized protein</fullName>
    </submittedName>
</protein>
<dbReference type="KEGG" id="amob:HG15A2_34650"/>
<keyword evidence="4" id="KW-1185">Reference proteome</keyword>
<name>A0A517MZ29_9BACT</name>
<keyword evidence="2" id="KW-0732">Signal</keyword>
<dbReference type="EMBL" id="CP036263">
    <property type="protein sequence ID" value="QDT00130.1"/>
    <property type="molecule type" value="Genomic_DNA"/>
</dbReference>
<reference evidence="3 4" key="1">
    <citation type="submission" date="2019-02" db="EMBL/GenBank/DDBJ databases">
        <title>Deep-cultivation of Planctomycetes and their phenomic and genomic characterization uncovers novel biology.</title>
        <authorList>
            <person name="Wiegand S."/>
            <person name="Jogler M."/>
            <person name="Boedeker C."/>
            <person name="Pinto D."/>
            <person name="Vollmers J."/>
            <person name="Rivas-Marin E."/>
            <person name="Kohn T."/>
            <person name="Peeters S.H."/>
            <person name="Heuer A."/>
            <person name="Rast P."/>
            <person name="Oberbeckmann S."/>
            <person name="Bunk B."/>
            <person name="Jeske O."/>
            <person name="Meyerdierks A."/>
            <person name="Storesund J.E."/>
            <person name="Kallscheuer N."/>
            <person name="Luecker S."/>
            <person name="Lage O.M."/>
            <person name="Pohl T."/>
            <person name="Merkel B.J."/>
            <person name="Hornburger P."/>
            <person name="Mueller R.-W."/>
            <person name="Bruemmer F."/>
            <person name="Labrenz M."/>
            <person name="Spormann A.M."/>
            <person name="Op den Camp H."/>
            <person name="Overmann J."/>
            <person name="Amann R."/>
            <person name="Jetten M.S.M."/>
            <person name="Mascher T."/>
            <person name="Medema M.H."/>
            <person name="Devos D.P."/>
            <person name="Kaster A.-K."/>
            <person name="Ovreas L."/>
            <person name="Rohde M."/>
            <person name="Galperin M.Y."/>
            <person name="Jogler C."/>
        </authorList>
    </citation>
    <scope>NUCLEOTIDE SEQUENCE [LARGE SCALE GENOMIC DNA]</scope>
    <source>
        <strain evidence="3 4">HG15A2</strain>
    </source>
</reference>
<feature type="region of interest" description="Disordered" evidence="1">
    <location>
        <begin position="194"/>
        <end position="234"/>
    </location>
</feature>
<organism evidence="3 4">
    <name type="scientific">Adhaeretor mobilis</name>
    <dbReference type="NCBI Taxonomy" id="1930276"/>
    <lineage>
        <taxon>Bacteria</taxon>
        <taxon>Pseudomonadati</taxon>
        <taxon>Planctomycetota</taxon>
        <taxon>Planctomycetia</taxon>
        <taxon>Pirellulales</taxon>
        <taxon>Lacipirellulaceae</taxon>
        <taxon>Adhaeretor</taxon>
    </lineage>
</organism>
<dbReference type="AlphaFoldDB" id="A0A517MZ29"/>
<evidence type="ECO:0000256" key="2">
    <source>
        <dbReference type="SAM" id="SignalP"/>
    </source>
</evidence>
<evidence type="ECO:0000256" key="1">
    <source>
        <dbReference type="SAM" id="MobiDB-lite"/>
    </source>
</evidence>
<evidence type="ECO:0000313" key="4">
    <source>
        <dbReference type="Proteomes" id="UP000319852"/>
    </source>
</evidence>
<feature type="signal peptide" evidence="2">
    <location>
        <begin position="1"/>
        <end position="35"/>
    </location>
</feature>
<sequence length="234" mass="25162" precursor="true">MNRRKTDPFRPSPLFWKLVLAAVLATLALTGRARATSCDCVTTCTHVVVVKPEPASWVFAPGRYTHDPDTGVRVAQYQRIRAIEPLDDPRAVTSGYDRSRTIQRGADGSVKTYYRVRSYGNGLGGLDAEWERAHDARRGAPVVPGFGFAAGYGAGYGGGGYGVPFYGGGYGFPGFGYYPGPGGGRAPIGRPAYGELDPDGANGFRDGVRPRTPDRQFYRNSPWHNRGGNLGPGS</sequence>
<accession>A0A517MZ29</accession>
<feature type="compositionally biased region" description="Basic and acidic residues" evidence="1">
    <location>
        <begin position="206"/>
        <end position="217"/>
    </location>
</feature>
<evidence type="ECO:0000313" key="3">
    <source>
        <dbReference type="EMBL" id="QDT00130.1"/>
    </source>
</evidence>